<evidence type="ECO:0000313" key="2">
    <source>
        <dbReference type="Proteomes" id="UP000053317"/>
    </source>
</evidence>
<dbReference type="EMBL" id="LCWF01000085">
    <property type="protein sequence ID" value="KKY21444.1"/>
    <property type="molecule type" value="Genomic_DNA"/>
</dbReference>
<keyword evidence="2" id="KW-1185">Reference proteome</keyword>
<name>A0A0G2EG88_PHACM</name>
<dbReference type="Proteomes" id="UP000053317">
    <property type="component" value="Unassembled WGS sequence"/>
</dbReference>
<reference evidence="1 2" key="2">
    <citation type="submission" date="2015-05" db="EMBL/GenBank/DDBJ databases">
        <authorList>
            <person name="Morales-Cruz A."/>
            <person name="Amrine K.C."/>
            <person name="Cantu D."/>
        </authorList>
    </citation>
    <scope>NUCLEOTIDE SEQUENCE [LARGE SCALE GENOMIC DNA]</scope>
    <source>
        <strain evidence="1">UCRPC4</strain>
    </source>
</reference>
<gene>
    <name evidence="1" type="ORF">UCRPC4_g03707</name>
</gene>
<evidence type="ECO:0000313" key="1">
    <source>
        <dbReference type="EMBL" id="KKY21444.1"/>
    </source>
</evidence>
<dbReference type="AlphaFoldDB" id="A0A0G2EG88"/>
<dbReference type="OrthoDB" id="3938867at2759"/>
<sequence>MSNSAAVGFITDDRRRCMVNYRGEYTPDVLGARIVQFLRDLRPEQIEACTVRVKDLTWVDGWDKPSVELQAEYSAKGFAQERFRGYNPGLGRYQSYLGVWTVLLKYATGSKILEPILTGDLRHLIDKTGDIEAGAPCQWAYFIDFENKVLETWNGWSKWCEVNSEDSGIWFHFPSRDQPVTIRMKRVDVTPFHLLTVEHMKALNSRYGPPTF</sequence>
<reference evidence="1 2" key="1">
    <citation type="submission" date="2015-05" db="EMBL/GenBank/DDBJ databases">
        <title>Distinctive expansion of gene families associated with plant cell wall degradation and secondary metabolism in the genomes of grapevine trunk pathogens.</title>
        <authorList>
            <person name="Lawrence D.P."/>
            <person name="Travadon R."/>
            <person name="Rolshausen P.E."/>
            <person name="Baumgartner K."/>
        </authorList>
    </citation>
    <scope>NUCLEOTIDE SEQUENCE [LARGE SCALE GENOMIC DNA]</scope>
    <source>
        <strain evidence="1">UCRPC4</strain>
    </source>
</reference>
<comment type="caution">
    <text evidence="1">The sequence shown here is derived from an EMBL/GenBank/DDBJ whole genome shotgun (WGS) entry which is preliminary data.</text>
</comment>
<organism evidence="1 2">
    <name type="scientific">Phaeomoniella chlamydospora</name>
    <name type="common">Phaeoacremonium chlamydosporum</name>
    <dbReference type="NCBI Taxonomy" id="158046"/>
    <lineage>
        <taxon>Eukaryota</taxon>
        <taxon>Fungi</taxon>
        <taxon>Dikarya</taxon>
        <taxon>Ascomycota</taxon>
        <taxon>Pezizomycotina</taxon>
        <taxon>Eurotiomycetes</taxon>
        <taxon>Chaetothyriomycetidae</taxon>
        <taxon>Phaeomoniellales</taxon>
        <taxon>Phaeomoniellaceae</taxon>
        <taxon>Phaeomoniella</taxon>
    </lineage>
</organism>
<accession>A0A0G2EG88</accession>
<proteinExistence type="predicted"/>
<protein>
    <submittedName>
        <fullName evidence="1">Uncharacterized protein</fullName>
    </submittedName>
</protein>